<evidence type="ECO:0008006" key="4">
    <source>
        <dbReference type="Google" id="ProtNLM"/>
    </source>
</evidence>
<keyword evidence="1" id="KW-1133">Transmembrane helix</keyword>
<proteinExistence type="predicted"/>
<gene>
    <name evidence="2" type="ORF">J2I48_27425</name>
</gene>
<dbReference type="InterPro" id="IPR050445">
    <property type="entry name" value="Bact_polysacc_biosynth/exp"/>
</dbReference>
<feature type="transmembrane region" description="Helical" evidence="1">
    <location>
        <begin position="339"/>
        <end position="358"/>
    </location>
</feature>
<dbReference type="AlphaFoldDB" id="A0A939GDW4"/>
<dbReference type="PANTHER" id="PTHR32309">
    <property type="entry name" value="TYROSINE-PROTEIN KINASE"/>
    <property type="match status" value="1"/>
</dbReference>
<evidence type="ECO:0000256" key="1">
    <source>
        <dbReference type="SAM" id="Phobius"/>
    </source>
</evidence>
<keyword evidence="3" id="KW-1185">Reference proteome</keyword>
<name>A0A939GDW4_9BACT</name>
<reference evidence="2 3" key="1">
    <citation type="submission" date="2021-03" db="EMBL/GenBank/DDBJ databases">
        <title>Fibrella sp. HMF5036 genome sequencing and assembly.</title>
        <authorList>
            <person name="Kang H."/>
            <person name="Kim H."/>
            <person name="Bae S."/>
            <person name="Joh K."/>
        </authorList>
    </citation>
    <scope>NUCLEOTIDE SEQUENCE [LARGE SCALE GENOMIC DNA]</scope>
    <source>
        <strain evidence="2 3">HMF5036</strain>
    </source>
</reference>
<dbReference type="Proteomes" id="UP000664795">
    <property type="component" value="Unassembled WGS sequence"/>
</dbReference>
<keyword evidence="1" id="KW-0812">Transmembrane</keyword>
<dbReference type="RefSeq" id="WP_207338738.1">
    <property type="nucleotide sequence ID" value="NZ_JAFMYU010000038.1"/>
</dbReference>
<protein>
    <recommendedName>
        <fullName evidence="4">Chain length determinant protein</fullName>
    </recommendedName>
</protein>
<organism evidence="2 3">
    <name type="scientific">Fibrella aquatilis</name>
    <dbReference type="NCBI Taxonomy" id="2817059"/>
    <lineage>
        <taxon>Bacteria</taxon>
        <taxon>Pseudomonadati</taxon>
        <taxon>Bacteroidota</taxon>
        <taxon>Cytophagia</taxon>
        <taxon>Cytophagales</taxon>
        <taxon>Spirosomataceae</taxon>
        <taxon>Fibrella</taxon>
    </lineage>
</organism>
<keyword evidence="1" id="KW-0472">Membrane</keyword>
<evidence type="ECO:0000313" key="3">
    <source>
        <dbReference type="Proteomes" id="UP000664795"/>
    </source>
</evidence>
<feature type="transmembrane region" description="Helical" evidence="1">
    <location>
        <begin position="41"/>
        <end position="58"/>
    </location>
</feature>
<sequence>MTPTTQPGNNAMGKTLPPDQISPKAVVARAAKFRQVIRRNWYILVAAILLGLVIGYLIDASSTKKTTYSAKIVFNLGGGGGGGMGGMGDLGALASAFGVGQAAPDANIFSGENFIQYAKSRPVVEKTLMKTVKIDGRDTLMVNYYIAHSGIREKEWEKSEEFKNFFFPRAKTREEYTKDDNTAMAIIYERLLGELSIKGVDRRSSFMALGATTEHEMLSKVLVENHILTIEDDYRKKQTKKTRDMLSLLSHRVDSLGRVMTGTENKLANYMNQNQQVIVAQSQMNESRLQRSSSFLTSQYYAALTQLDNMRLSLIREQPLFTIIEDVYLPLYKEVPGRIGTQAGVAIGLVLGIVGIFLRETLSKMGKEE</sequence>
<evidence type="ECO:0000313" key="2">
    <source>
        <dbReference type="EMBL" id="MBO0934772.1"/>
    </source>
</evidence>
<accession>A0A939GDW4</accession>
<dbReference type="EMBL" id="JAFMYU010000038">
    <property type="protein sequence ID" value="MBO0934772.1"/>
    <property type="molecule type" value="Genomic_DNA"/>
</dbReference>
<dbReference type="PANTHER" id="PTHR32309:SF31">
    <property type="entry name" value="CAPSULAR EXOPOLYSACCHARIDE FAMILY"/>
    <property type="match status" value="1"/>
</dbReference>
<comment type="caution">
    <text evidence="2">The sequence shown here is derived from an EMBL/GenBank/DDBJ whole genome shotgun (WGS) entry which is preliminary data.</text>
</comment>